<dbReference type="HOGENOM" id="CLU_361418_0_0_1"/>
<evidence type="ECO:0000313" key="3">
    <source>
        <dbReference type="EMBL" id="EDW82937.2"/>
    </source>
</evidence>
<feature type="compositionally biased region" description="Polar residues" evidence="1">
    <location>
        <begin position="267"/>
        <end position="276"/>
    </location>
</feature>
<organism evidence="3 4">
    <name type="scientific">Drosophila willistoni</name>
    <name type="common">Fruit fly</name>
    <dbReference type="NCBI Taxonomy" id="7260"/>
    <lineage>
        <taxon>Eukaryota</taxon>
        <taxon>Metazoa</taxon>
        <taxon>Ecdysozoa</taxon>
        <taxon>Arthropoda</taxon>
        <taxon>Hexapoda</taxon>
        <taxon>Insecta</taxon>
        <taxon>Pterygota</taxon>
        <taxon>Neoptera</taxon>
        <taxon>Endopterygota</taxon>
        <taxon>Diptera</taxon>
        <taxon>Brachycera</taxon>
        <taxon>Muscomorpha</taxon>
        <taxon>Ephydroidea</taxon>
        <taxon>Drosophilidae</taxon>
        <taxon>Drosophila</taxon>
        <taxon>Sophophora</taxon>
    </lineage>
</organism>
<feature type="compositionally biased region" description="Polar residues" evidence="1">
    <location>
        <begin position="505"/>
        <end position="528"/>
    </location>
</feature>
<feature type="region of interest" description="Disordered" evidence="1">
    <location>
        <begin position="501"/>
        <end position="615"/>
    </location>
</feature>
<dbReference type="FunCoup" id="B4NF70">
    <property type="interactions" value="205"/>
</dbReference>
<reference evidence="3 4" key="1">
    <citation type="journal article" date="2007" name="Nature">
        <title>Evolution of genes and genomes on the Drosophila phylogeny.</title>
        <authorList>
            <consortium name="Drosophila 12 Genomes Consortium"/>
            <person name="Clark A.G."/>
            <person name="Eisen M.B."/>
            <person name="Smith D.R."/>
            <person name="Bergman C.M."/>
            <person name="Oliver B."/>
            <person name="Markow T.A."/>
            <person name="Kaufman T.C."/>
            <person name="Kellis M."/>
            <person name="Gelbart W."/>
            <person name="Iyer V.N."/>
            <person name="Pollard D.A."/>
            <person name="Sackton T.B."/>
            <person name="Larracuente A.M."/>
            <person name="Singh N.D."/>
            <person name="Abad J.P."/>
            <person name="Abt D.N."/>
            <person name="Adryan B."/>
            <person name="Aguade M."/>
            <person name="Akashi H."/>
            <person name="Anderson W.W."/>
            <person name="Aquadro C.F."/>
            <person name="Ardell D.H."/>
            <person name="Arguello R."/>
            <person name="Artieri C.G."/>
            <person name="Barbash D.A."/>
            <person name="Barker D."/>
            <person name="Barsanti P."/>
            <person name="Batterham P."/>
            <person name="Batzoglou S."/>
            <person name="Begun D."/>
            <person name="Bhutkar A."/>
            <person name="Blanco E."/>
            <person name="Bosak S.A."/>
            <person name="Bradley R.K."/>
            <person name="Brand A.D."/>
            <person name="Brent M.R."/>
            <person name="Brooks A.N."/>
            <person name="Brown R.H."/>
            <person name="Butlin R.K."/>
            <person name="Caggese C."/>
            <person name="Calvi B.R."/>
            <person name="Bernardo de Carvalho A."/>
            <person name="Caspi A."/>
            <person name="Castrezana S."/>
            <person name="Celniker S.E."/>
            <person name="Chang J.L."/>
            <person name="Chapple C."/>
            <person name="Chatterji S."/>
            <person name="Chinwalla A."/>
            <person name="Civetta A."/>
            <person name="Clifton S.W."/>
            <person name="Comeron J.M."/>
            <person name="Costello J.C."/>
            <person name="Coyne J.A."/>
            <person name="Daub J."/>
            <person name="David R.G."/>
            <person name="Delcher A.L."/>
            <person name="Delehaunty K."/>
            <person name="Do C.B."/>
            <person name="Ebling H."/>
            <person name="Edwards K."/>
            <person name="Eickbush T."/>
            <person name="Evans J.D."/>
            <person name="Filipski A."/>
            <person name="Findeiss S."/>
            <person name="Freyhult E."/>
            <person name="Fulton L."/>
            <person name="Fulton R."/>
            <person name="Garcia A.C."/>
            <person name="Gardiner A."/>
            <person name="Garfield D.A."/>
            <person name="Garvin B.E."/>
            <person name="Gibson G."/>
            <person name="Gilbert D."/>
            <person name="Gnerre S."/>
            <person name="Godfrey J."/>
            <person name="Good R."/>
            <person name="Gotea V."/>
            <person name="Gravely B."/>
            <person name="Greenberg A.J."/>
            <person name="Griffiths-Jones S."/>
            <person name="Gross S."/>
            <person name="Guigo R."/>
            <person name="Gustafson E.A."/>
            <person name="Haerty W."/>
            <person name="Hahn M.W."/>
            <person name="Halligan D.L."/>
            <person name="Halpern A.L."/>
            <person name="Halter G.M."/>
            <person name="Han M.V."/>
            <person name="Heger A."/>
            <person name="Hillier L."/>
            <person name="Hinrichs A.S."/>
            <person name="Holmes I."/>
            <person name="Hoskins R.A."/>
            <person name="Hubisz M.J."/>
            <person name="Hultmark D."/>
            <person name="Huntley M.A."/>
            <person name="Jaffe D.B."/>
            <person name="Jagadeeshan S."/>
            <person name="Jeck W.R."/>
            <person name="Johnson J."/>
            <person name="Jones C.D."/>
            <person name="Jordan W.C."/>
            <person name="Karpen G.H."/>
            <person name="Kataoka E."/>
            <person name="Keightley P.D."/>
            <person name="Kheradpour P."/>
            <person name="Kirkness E.F."/>
            <person name="Koerich L.B."/>
            <person name="Kristiansen K."/>
            <person name="Kudrna D."/>
            <person name="Kulathinal R.J."/>
            <person name="Kumar S."/>
            <person name="Kwok R."/>
            <person name="Lander E."/>
            <person name="Langley C.H."/>
            <person name="Lapoint R."/>
            <person name="Lazzaro B.P."/>
            <person name="Lee S.J."/>
            <person name="Levesque L."/>
            <person name="Li R."/>
            <person name="Lin C.F."/>
            <person name="Lin M.F."/>
            <person name="Lindblad-Toh K."/>
            <person name="Llopart A."/>
            <person name="Long M."/>
            <person name="Low L."/>
            <person name="Lozovsky E."/>
            <person name="Lu J."/>
            <person name="Luo M."/>
            <person name="Machado C.A."/>
            <person name="Makalowski W."/>
            <person name="Marzo M."/>
            <person name="Matsuda M."/>
            <person name="Matzkin L."/>
            <person name="McAllister B."/>
            <person name="McBride C.S."/>
            <person name="McKernan B."/>
            <person name="McKernan K."/>
            <person name="Mendez-Lago M."/>
            <person name="Minx P."/>
            <person name="Mollenhauer M.U."/>
            <person name="Montooth K."/>
            <person name="Mount S.M."/>
            <person name="Mu X."/>
            <person name="Myers E."/>
            <person name="Negre B."/>
            <person name="Newfeld S."/>
            <person name="Nielsen R."/>
            <person name="Noor M.A."/>
            <person name="O'Grady P."/>
            <person name="Pachter L."/>
            <person name="Papaceit M."/>
            <person name="Parisi M.J."/>
            <person name="Parisi M."/>
            <person name="Parts L."/>
            <person name="Pedersen J.S."/>
            <person name="Pesole G."/>
            <person name="Phillippy A.M."/>
            <person name="Ponting C.P."/>
            <person name="Pop M."/>
            <person name="Porcelli D."/>
            <person name="Powell J.R."/>
            <person name="Prohaska S."/>
            <person name="Pruitt K."/>
            <person name="Puig M."/>
            <person name="Quesneville H."/>
            <person name="Ram K.R."/>
            <person name="Rand D."/>
            <person name="Rasmussen M.D."/>
            <person name="Reed L.K."/>
            <person name="Reenan R."/>
            <person name="Reily A."/>
            <person name="Remington K.A."/>
            <person name="Rieger T.T."/>
            <person name="Ritchie M.G."/>
            <person name="Robin C."/>
            <person name="Rogers Y.H."/>
            <person name="Rohde C."/>
            <person name="Rozas J."/>
            <person name="Rubenfield M.J."/>
            <person name="Ruiz A."/>
            <person name="Russo S."/>
            <person name="Salzberg S.L."/>
            <person name="Sanchez-Gracia A."/>
            <person name="Saranga D.J."/>
            <person name="Sato H."/>
            <person name="Schaeffer S.W."/>
            <person name="Schatz M.C."/>
            <person name="Schlenke T."/>
            <person name="Schwartz R."/>
            <person name="Segarra C."/>
            <person name="Singh R.S."/>
            <person name="Sirot L."/>
            <person name="Sirota M."/>
            <person name="Sisneros N.B."/>
            <person name="Smith C.D."/>
            <person name="Smith T.F."/>
            <person name="Spieth J."/>
            <person name="Stage D.E."/>
            <person name="Stark A."/>
            <person name="Stephan W."/>
            <person name="Strausberg R.L."/>
            <person name="Strempel S."/>
            <person name="Sturgill D."/>
            <person name="Sutton G."/>
            <person name="Sutton G.G."/>
            <person name="Tao W."/>
            <person name="Teichmann S."/>
            <person name="Tobari Y.N."/>
            <person name="Tomimura Y."/>
            <person name="Tsolas J.M."/>
            <person name="Valente V.L."/>
            <person name="Venter E."/>
            <person name="Venter J.C."/>
            <person name="Vicario S."/>
            <person name="Vieira F.G."/>
            <person name="Vilella A.J."/>
            <person name="Villasante A."/>
            <person name="Walenz B."/>
            <person name="Wang J."/>
            <person name="Wasserman M."/>
            <person name="Watts T."/>
            <person name="Wilson D."/>
            <person name="Wilson R.K."/>
            <person name="Wing R.A."/>
            <person name="Wolfner M.F."/>
            <person name="Wong A."/>
            <person name="Wong G.K."/>
            <person name="Wu C.I."/>
            <person name="Wu G."/>
            <person name="Yamamoto D."/>
            <person name="Yang H.P."/>
            <person name="Yang S.P."/>
            <person name="Yorke J.A."/>
            <person name="Yoshida K."/>
            <person name="Zdobnov E."/>
            <person name="Zhang P."/>
            <person name="Zhang Y."/>
            <person name="Zimin A.V."/>
            <person name="Baldwin J."/>
            <person name="Abdouelleil A."/>
            <person name="Abdulkadir J."/>
            <person name="Abebe A."/>
            <person name="Abera B."/>
            <person name="Abreu J."/>
            <person name="Acer S.C."/>
            <person name="Aftuck L."/>
            <person name="Alexander A."/>
            <person name="An P."/>
            <person name="Anderson E."/>
            <person name="Anderson S."/>
            <person name="Arachi H."/>
            <person name="Azer M."/>
            <person name="Bachantsang P."/>
            <person name="Barry A."/>
            <person name="Bayul T."/>
            <person name="Berlin A."/>
            <person name="Bessette D."/>
            <person name="Bloom T."/>
            <person name="Blye J."/>
            <person name="Boguslavskiy L."/>
            <person name="Bonnet C."/>
            <person name="Boukhgalter B."/>
            <person name="Bourzgui I."/>
            <person name="Brown A."/>
            <person name="Cahill P."/>
            <person name="Channer S."/>
            <person name="Cheshatsang Y."/>
            <person name="Chuda L."/>
            <person name="Citroen M."/>
            <person name="Collymore A."/>
            <person name="Cooke P."/>
            <person name="Costello M."/>
            <person name="D'Aco K."/>
            <person name="Daza R."/>
            <person name="De Haan G."/>
            <person name="DeGray S."/>
            <person name="DeMaso C."/>
            <person name="Dhargay N."/>
            <person name="Dooley K."/>
            <person name="Dooley E."/>
            <person name="Doricent M."/>
            <person name="Dorje P."/>
            <person name="Dorjee K."/>
            <person name="Dupes A."/>
            <person name="Elong R."/>
            <person name="Falk J."/>
            <person name="Farina A."/>
            <person name="Faro S."/>
            <person name="Ferguson D."/>
            <person name="Fisher S."/>
            <person name="Foley C.D."/>
            <person name="Franke A."/>
            <person name="Friedrich D."/>
            <person name="Gadbois L."/>
            <person name="Gearin G."/>
            <person name="Gearin C.R."/>
            <person name="Giannoukos G."/>
            <person name="Goode T."/>
            <person name="Graham J."/>
            <person name="Grandbois E."/>
            <person name="Grewal S."/>
            <person name="Gyaltsen K."/>
            <person name="Hafez N."/>
            <person name="Hagos B."/>
            <person name="Hall J."/>
            <person name="Henson C."/>
            <person name="Hollinger A."/>
            <person name="Honan T."/>
            <person name="Huard M.D."/>
            <person name="Hughes L."/>
            <person name="Hurhula B."/>
            <person name="Husby M.E."/>
            <person name="Kamat A."/>
            <person name="Kanga B."/>
            <person name="Kashin S."/>
            <person name="Khazanovich D."/>
            <person name="Kisner P."/>
            <person name="Lance K."/>
            <person name="Lara M."/>
            <person name="Lee W."/>
            <person name="Lennon N."/>
            <person name="Letendre F."/>
            <person name="LeVine R."/>
            <person name="Lipovsky A."/>
            <person name="Liu X."/>
            <person name="Liu J."/>
            <person name="Liu S."/>
            <person name="Lokyitsang T."/>
            <person name="Lokyitsang Y."/>
            <person name="Lubonja R."/>
            <person name="Lui A."/>
            <person name="MacDonald P."/>
            <person name="Magnisalis V."/>
            <person name="Maru K."/>
            <person name="Matthews C."/>
            <person name="McCusker W."/>
            <person name="McDonough S."/>
            <person name="Mehta T."/>
            <person name="Meldrim J."/>
            <person name="Meneus L."/>
            <person name="Mihai O."/>
            <person name="Mihalev A."/>
            <person name="Mihova T."/>
            <person name="Mittelman R."/>
            <person name="Mlenga V."/>
            <person name="Montmayeur A."/>
            <person name="Mulrain L."/>
            <person name="Navidi A."/>
            <person name="Naylor J."/>
            <person name="Negash T."/>
            <person name="Nguyen T."/>
            <person name="Nguyen N."/>
            <person name="Nicol R."/>
            <person name="Norbu C."/>
            <person name="Norbu N."/>
            <person name="Novod N."/>
            <person name="O'Neill B."/>
            <person name="Osman S."/>
            <person name="Markiewicz E."/>
            <person name="Oyono O.L."/>
            <person name="Patti C."/>
            <person name="Phunkhang P."/>
            <person name="Pierre F."/>
            <person name="Priest M."/>
            <person name="Raghuraman S."/>
            <person name="Rege F."/>
            <person name="Reyes R."/>
            <person name="Rise C."/>
            <person name="Rogov P."/>
            <person name="Ross K."/>
            <person name="Ryan E."/>
            <person name="Settipalli S."/>
            <person name="Shea T."/>
            <person name="Sherpa N."/>
            <person name="Shi L."/>
            <person name="Shih D."/>
            <person name="Sparrow T."/>
            <person name="Spaulding J."/>
            <person name="Stalker J."/>
            <person name="Stange-Thomann N."/>
            <person name="Stavropoulos S."/>
            <person name="Stone C."/>
            <person name="Strader C."/>
            <person name="Tesfaye S."/>
            <person name="Thomson T."/>
            <person name="Thoulutsang Y."/>
            <person name="Thoulutsang D."/>
            <person name="Topham K."/>
            <person name="Topping I."/>
            <person name="Tsamla T."/>
            <person name="Vassiliev H."/>
            <person name="Vo A."/>
            <person name="Wangchuk T."/>
            <person name="Wangdi T."/>
            <person name="Weiand M."/>
            <person name="Wilkinson J."/>
            <person name="Wilson A."/>
            <person name="Yadav S."/>
            <person name="Young G."/>
            <person name="Yu Q."/>
            <person name="Zembek L."/>
            <person name="Zhong D."/>
            <person name="Zimmer A."/>
            <person name="Zwirko Z."/>
            <person name="Jaffe D.B."/>
            <person name="Alvarez P."/>
            <person name="Brockman W."/>
            <person name="Butler J."/>
            <person name="Chin C."/>
            <person name="Gnerre S."/>
            <person name="Grabherr M."/>
            <person name="Kleber M."/>
            <person name="Mauceli E."/>
            <person name="MacCallum I."/>
        </authorList>
    </citation>
    <scope>NUCLEOTIDE SEQUENCE [LARGE SCALE GENOMIC DNA]</scope>
    <source>
        <strain evidence="4">Tucson 14030-0811.24</strain>
    </source>
</reference>
<feature type="domain" description="Myb/SANT-like DNA-binding" evidence="2">
    <location>
        <begin position="152"/>
        <end position="241"/>
    </location>
</feature>
<dbReference type="GO" id="GO:0000976">
    <property type="term" value="F:transcription cis-regulatory region binding"/>
    <property type="evidence" value="ECO:0007669"/>
    <property type="project" value="EnsemblMetazoa"/>
</dbReference>
<evidence type="ECO:0000259" key="2">
    <source>
        <dbReference type="Pfam" id="PF13837"/>
    </source>
</evidence>
<feature type="compositionally biased region" description="Gly residues" evidence="1">
    <location>
        <begin position="250"/>
        <end position="259"/>
    </location>
</feature>
<dbReference type="EMBL" id="CH964251">
    <property type="protein sequence ID" value="EDW82937.2"/>
    <property type="molecule type" value="Genomic_DNA"/>
</dbReference>
<accession>B4NF70</accession>
<sequence>MLMPPYHKNLESQNETFASPSASGSGHKFQSQPAEGITNITRNNGGKSTSSCSTVAAHTKMRLLSKVEQNMRQNKQGHQQRQQQHHQNVNRLIHTAATGNGVVVDVDEDDGLLMPMRNRPHSNGGGTAAAIAAAAAAAVAAAASKGDTRAERNLWSRAEMLEMLSIMQNINAVQQLKDRNIKSEHVFRQIEQIMRSKNYVKKSSIQIWTKWKFLKSTYNTTTRYGTGTPKVVPEEVYRVLCRMLSNDGESIGGGSGAGGSNSNISECGNSMDSSKTLADDPQDDMLGVEHPIFGYRLGAIKPEPLDTGYDDVVKVSDSMSEQDTRETLDFEPSVEITHSDHSETANHMPFVVSVKNEPEMDLGMDGTNTPPPTAPASPSPPPGAHGGDGNDDDVYTDMPPLRVASFAKGSDYSLRRHSQPANVHGTDRQLPAASKGKHNRSLPLQSTSNINFVHPTSKLMLPRKLPVRLPRDISVQPAGMRLKPVPIRDTGYSLRPERNIPDLEQSISPPHSPTHAAQYQQPLVSRGQQPPRYGLSPYAASTSRQAQLMSQQPQPQQRKRRLNHEDSPVPVKLQRSSTNYETAPKSARSGHYDEEEQKLTNEEPQSNRTQQQHQQQLDEVFSKELSQLAEAMREAQKEMLEDFFKQQREFARREHEFQMRQDALVMQALRRQTDTLLRTANELLGKSSNTNETRKIKKITRSGIKERTKTTEVPETELLEPDLVIDKAVESTEIIDDDEELDEVTLLDDGDEAQGSNASDMSTLAMSASALSDD</sequence>
<dbReference type="GO" id="GO:0045892">
    <property type="term" value="P:negative regulation of DNA-templated transcription"/>
    <property type="evidence" value="ECO:0007669"/>
    <property type="project" value="EnsemblMetazoa"/>
</dbReference>
<feature type="compositionally biased region" description="Low complexity" evidence="1">
    <location>
        <begin position="758"/>
        <end position="774"/>
    </location>
</feature>
<protein>
    <recommendedName>
        <fullName evidence="2">Myb/SANT-like DNA-binding domain-containing protein</fullName>
    </recommendedName>
</protein>
<feature type="compositionally biased region" description="Low complexity" evidence="1">
    <location>
        <begin position="543"/>
        <end position="556"/>
    </location>
</feature>
<gene>
    <name evidence="3" type="primary">Dwil\GK22589</name>
    <name evidence="3" type="ORF">Dwil_GK22589</name>
</gene>
<feature type="compositionally biased region" description="Polar residues" evidence="1">
    <location>
        <begin position="11"/>
        <end position="52"/>
    </location>
</feature>
<feature type="region of interest" description="Disordered" evidence="1">
    <location>
        <begin position="1"/>
        <end position="52"/>
    </location>
</feature>
<dbReference type="Proteomes" id="UP000007798">
    <property type="component" value="Unassembled WGS sequence"/>
</dbReference>
<dbReference type="Pfam" id="PF13837">
    <property type="entry name" value="Myb_DNA-bind_4"/>
    <property type="match status" value="1"/>
</dbReference>
<evidence type="ECO:0000256" key="1">
    <source>
        <dbReference type="SAM" id="MobiDB-lite"/>
    </source>
</evidence>
<dbReference type="InterPro" id="IPR044822">
    <property type="entry name" value="Myb_DNA-bind_4"/>
</dbReference>
<feature type="region of interest" description="Disordered" evidence="1">
    <location>
        <begin position="359"/>
        <end position="443"/>
    </location>
</feature>
<feature type="compositionally biased region" description="Acidic residues" evidence="1">
    <location>
        <begin position="734"/>
        <end position="752"/>
    </location>
</feature>
<dbReference type="OrthoDB" id="691673at2759"/>
<feature type="region of interest" description="Disordered" evidence="1">
    <location>
        <begin position="734"/>
        <end position="774"/>
    </location>
</feature>
<keyword evidence="4" id="KW-1185">Reference proteome</keyword>
<proteinExistence type="predicted"/>
<name>B4NF70_DROWI</name>
<feature type="compositionally biased region" description="Pro residues" evidence="1">
    <location>
        <begin position="369"/>
        <end position="383"/>
    </location>
</feature>
<evidence type="ECO:0000313" key="4">
    <source>
        <dbReference type="Proteomes" id="UP000007798"/>
    </source>
</evidence>
<dbReference type="GO" id="GO:0005634">
    <property type="term" value="C:nucleus"/>
    <property type="evidence" value="ECO:0007669"/>
    <property type="project" value="EnsemblMetazoa"/>
</dbReference>
<dbReference type="GO" id="GO:1902275">
    <property type="term" value="P:regulation of chromatin organization"/>
    <property type="evidence" value="ECO:0007669"/>
    <property type="project" value="EnsemblMetazoa"/>
</dbReference>
<feature type="region of interest" description="Disordered" evidence="1">
    <location>
        <begin position="250"/>
        <end position="282"/>
    </location>
</feature>
<dbReference type="eggNOG" id="ENOG502T9B2">
    <property type="taxonomic scope" value="Eukaryota"/>
</dbReference>
<dbReference type="InParanoid" id="B4NF70"/>
<feature type="region of interest" description="Disordered" evidence="1">
    <location>
        <begin position="317"/>
        <end position="347"/>
    </location>
</feature>
<dbReference type="AlphaFoldDB" id="B4NF70"/>